<keyword evidence="3" id="KW-1185">Reference proteome</keyword>
<dbReference type="Gene3D" id="3.90.1340.10">
    <property type="entry name" value="Phage tail collar domain"/>
    <property type="match status" value="1"/>
</dbReference>
<sequence>MDAYVGEIRVFAGTYAPVGWALCDGSLLDISGNEMLYSLIGTTYGGNGQTNFALPDLRGRVPIHAGTNPQTGTSYTSGERAGVETVTLLSNQLPVHTHTVNATATPGASPTPINNVSAAASIYNYGDSTLAPVVPMNANTLSSVGSGQAHDNMMPSLAVTFIICTEGLYPDFP</sequence>
<proteinExistence type="predicted"/>
<dbReference type="InterPro" id="IPR037053">
    <property type="entry name" value="Phage_tail_collar_dom_sf"/>
</dbReference>
<evidence type="ECO:0000313" key="3">
    <source>
        <dbReference type="Proteomes" id="UP000027931"/>
    </source>
</evidence>
<evidence type="ECO:0000259" key="1">
    <source>
        <dbReference type="Pfam" id="PF07484"/>
    </source>
</evidence>
<dbReference type="AlphaFoldDB" id="A0A074LUX1"/>
<dbReference type="STRING" id="1157490.EL26_04245"/>
<dbReference type="eggNOG" id="COG4675">
    <property type="taxonomic scope" value="Bacteria"/>
</dbReference>
<reference evidence="2 3" key="1">
    <citation type="journal article" date="2013" name="Int. J. Syst. Evol. Microbiol.">
        <title>Tumebacillus flagellatus sp. nov., an alpha-amylase/pullulanase-producing bacterium isolated from cassava wastewater.</title>
        <authorList>
            <person name="Wang Q."/>
            <person name="Xie N."/>
            <person name="Qin Y."/>
            <person name="Shen N."/>
            <person name="Zhu J."/>
            <person name="Mi H."/>
            <person name="Huang R."/>
        </authorList>
    </citation>
    <scope>NUCLEOTIDE SEQUENCE [LARGE SCALE GENOMIC DNA]</scope>
    <source>
        <strain evidence="2 3">GST4</strain>
    </source>
</reference>
<dbReference type="Pfam" id="PF07484">
    <property type="entry name" value="Collar"/>
    <property type="match status" value="1"/>
</dbReference>
<accession>A0A074LUX1</accession>
<evidence type="ECO:0000313" key="2">
    <source>
        <dbReference type="EMBL" id="KEO84734.1"/>
    </source>
</evidence>
<gene>
    <name evidence="2" type="ORF">EL26_04245</name>
</gene>
<dbReference type="OrthoDB" id="9810174at2"/>
<dbReference type="SUPFAM" id="SSF88874">
    <property type="entry name" value="Receptor-binding domain of short tail fibre protein gp12"/>
    <property type="match status" value="1"/>
</dbReference>
<dbReference type="EMBL" id="JMIR01000003">
    <property type="protein sequence ID" value="KEO84734.1"/>
    <property type="molecule type" value="Genomic_DNA"/>
</dbReference>
<protein>
    <submittedName>
        <fullName evidence="2">Tail collar protein</fullName>
    </submittedName>
</protein>
<name>A0A074LUX1_9BACL</name>
<dbReference type="RefSeq" id="WP_038084710.1">
    <property type="nucleotide sequence ID" value="NZ_JMIR01000003.1"/>
</dbReference>
<comment type="caution">
    <text evidence="2">The sequence shown here is derived from an EMBL/GenBank/DDBJ whole genome shotgun (WGS) entry which is preliminary data.</text>
</comment>
<dbReference type="Proteomes" id="UP000027931">
    <property type="component" value="Unassembled WGS sequence"/>
</dbReference>
<organism evidence="2 3">
    <name type="scientific">Tumebacillus flagellatus</name>
    <dbReference type="NCBI Taxonomy" id="1157490"/>
    <lineage>
        <taxon>Bacteria</taxon>
        <taxon>Bacillati</taxon>
        <taxon>Bacillota</taxon>
        <taxon>Bacilli</taxon>
        <taxon>Bacillales</taxon>
        <taxon>Alicyclobacillaceae</taxon>
        <taxon>Tumebacillus</taxon>
    </lineage>
</organism>
<feature type="domain" description="Phage tail collar" evidence="1">
    <location>
        <begin position="6"/>
        <end position="62"/>
    </location>
</feature>
<dbReference type="InterPro" id="IPR011083">
    <property type="entry name" value="Phage_tail_collar_dom"/>
</dbReference>